<dbReference type="AlphaFoldDB" id="A0AAD6Y110"/>
<evidence type="ECO:0000313" key="3">
    <source>
        <dbReference type="Proteomes" id="UP001219525"/>
    </source>
</evidence>
<feature type="compositionally biased region" description="Basic and acidic residues" evidence="1">
    <location>
        <begin position="151"/>
        <end position="162"/>
    </location>
</feature>
<gene>
    <name evidence="2" type="ORF">GGX14DRAFT_405038</name>
</gene>
<dbReference type="EMBL" id="JARJCW010000102">
    <property type="protein sequence ID" value="KAJ7194074.1"/>
    <property type="molecule type" value="Genomic_DNA"/>
</dbReference>
<dbReference type="Proteomes" id="UP001219525">
    <property type="component" value="Unassembled WGS sequence"/>
</dbReference>
<evidence type="ECO:0000256" key="1">
    <source>
        <dbReference type="SAM" id="MobiDB-lite"/>
    </source>
</evidence>
<protein>
    <submittedName>
        <fullName evidence="2">Uncharacterized protein</fullName>
    </submittedName>
</protein>
<comment type="caution">
    <text evidence="2">The sequence shown here is derived from an EMBL/GenBank/DDBJ whole genome shotgun (WGS) entry which is preliminary data.</text>
</comment>
<proteinExistence type="predicted"/>
<reference evidence="2" key="1">
    <citation type="submission" date="2023-03" db="EMBL/GenBank/DDBJ databases">
        <title>Massive genome expansion in bonnet fungi (Mycena s.s.) driven by repeated elements and novel gene families across ecological guilds.</title>
        <authorList>
            <consortium name="Lawrence Berkeley National Laboratory"/>
            <person name="Harder C.B."/>
            <person name="Miyauchi S."/>
            <person name="Viragh M."/>
            <person name="Kuo A."/>
            <person name="Thoen E."/>
            <person name="Andreopoulos B."/>
            <person name="Lu D."/>
            <person name="Skrede I."/>
            <person name="Drula E."/>
            <person name="Henrissat B."/>
            <person name="Morin E."/>
            <person name="Kohler A."/>
            <person name="Barry K."/>
            <person name="LaButti K."/>
            <person name="Morin E."/>
            <person name="Salamov A."/>
            <person name="Lipzen A."/>
            <person name="Mereny Z."/>
            <person name="Hegedus B."/>
            <person name="Baldrian P."/>
            <person name="Stursova M."/>
            <person name="Weitz H."/>
            <person name="Taylor A."/>
            <person name="Grigoriev I.V."/>
            <person name="Nagy L.G."/>
            <person name="Martin F."/>
            <person name="Kauserud H."/>
        </authorList>
    </citation>
    <scope>NUCLEOTIDE SEQUENCE</scope>
    <source>
        <strain evidence="2">9144</strain>
    </source>
</reference>
<accession>A0AAD6Y110</accession>
<name>A0AAD6Y110_9AGAR</name>
<evidence type="ECO:0000313" key="2">
    <source>
        <dbReference type="EMBL" id="KAJ7194074.1"/>
    </source>
</evidence>
<organism evidence="2 3">
    <name type="scientific">Mycena pura</name>
    <dbReference type="NCBI Taxonomy" id="153505"/>
    <lineage>
        <taxon>Eukaryota</taxon>
        <taxon>Fungi</taxon>
        <taxon>Dikarya</taxon>
        <taxon>Basidiomycota</taxon>
        <taxon>Agaricomycotina</taxon>
        <taxon>Agaricomycetes</taxon>
        <taxon>Agaricomycetidae</taxon>
        <taxon>Agaricales</taxon>
        <taxon>Marasmiineae</taxon>
        <taxon>Mycenaceae</taxon>
        <taxon>Mycena</taxon>
    </lineage>
</organism>
<keyword evidence="3" id="KW-1185">Reference proteome</keyword>
<sequence length="241" mass="26437">MGNRRINADLRPSDRDMWRWGADGGRDYFSLSVGAWATAPKIQGRFENSCNANSGSKSYQPHKRCPAEQPKGLLILMACVRAADAAQGPPNGRISSITTSQLVQSYAFKANQSDHGLFYQTKLESHGIYNKIVPATPEPAKVSTVSGADSEAPKPKKAESGRSLRERTNKLQGVLGKQSSQVRRLIRECDALEDHDARRAIEADVGARKPSPRLVAIHDELEQVSAKGPRWSHLTSSVQHI</sequence>
<feature type="region of interest" description="Disordered" evidence="1">
    <location>
        <begin position="138"/>
        <end position="162"/>
    </location>
</feature>